<keyword evidence="1" id="KW-0732">Signal</keyword>
<evidence type="ECO:0000313" key="2">
    <source>
        <dbReference type="EMBL" id="MBC6005035.1"/>
    </source>
</evidence>
<protein>
    <submittedName>
        <fullName evidence="2">Uncharacterized protein</fullName>
    </submittedName>
</protein>
<feature type="signal peptide" evidence="1">
    <location>
        <begin position="1"/>
        <end position="23"/>
    </location>
</feature>
<accession>A0ABR7K7G8</accession>
<feature type="chain" id="PRO_5046814631" evidence="1">
    <location>
        <begin position="24"/>
        <end position="170"/>
    </location>
</feature>
<evidence type="ECO:0000313" key="3">
    <source>
        <dbReference type="Proteomes" id="UP000611796"/>
    </source>
</evidence>
<keyword evidence="3" id="KW-1185">Reference proteome</keyword>
<dbReference type="RefSeq" id="WP_187006987.1">
    <property type="nucleotide sequence ID" value="NZ_JACRWD010000016.1"/>
</dbReference>
<name>A0ABR7K7G8_9FIRM</name>
<dbReference type="EMBL" id="JACRWD010000016">
    <property type="protein sequence ID" value="MBC6005035.1"/>
    <property type="molecule type" value="Genomic_DNA"/>
</dbReference>
<sequence>MKKFIAMLSIFLLSFTSSTSALTYNNESLASTKNSTEEKFEIYNGYGELLEVSDSLEEAEEYLSKLNADGSDEKSLSKVYHVAKVGINKAMPIVLGACVIYKVGQVVLGKAQVIDVIDLIVPVKTLAEIAGTAKRLNLYSNSSTVLNPYPPHSAQGATWTRTNFYYVVGN</sequence>
<organism evidence="2 3">
    <name type="scientific">Paeniclostridium hominis</name>
    <dbReference type="NCBI Taxonomy" id="2764329"/>
    <lineage>
        <taxon>Bacteria</taxon>
        <taxon>Bacillati</taxon>
        <taxon>Bacillota</taxon>
        <taxon>Clostridia</taxon>
        <taxon>Peptostreptococcales</taxon>
        <taxon>Peptostreptococcaceae</taxon>
        <taxon>Paeniclostridium</taxon>
    </lineage>
</organism>
<proteinExistence type="predicted"/>
<comment type="caution">
    <text evidence="2">The sequence shown here is derived from an EMBL/GenBank/DDBJ whole genome shotgun (WGS) entry which is preliminary data.</text>
</comment>
<dbReference type="Proteomes" id="UP000611796">
    <property type="component" value="Unassembled WGS sequence"/>
</dbReference>
<evidence type="ECO:0000256" key="1">
    <source>
        <dbReference type="SAM" id="SignalP"/>
    </source>
</evidence>
<gene>
    <name evidence="2" type="ORF">H8891_14720</name>
</gene>
<reference evidence="2 3" key="1">
    <citation type="submission" date="2020-08" db="EMBL/GenBank/DDBJ databases">
        <authorList>
            <person name="Liu C."/>
            <person name="Sun Q."/>
        </authorList>
    </citation>
    <scope>NUCLEOTIDE SEQUENCE [LARGE SCALE GENOMIC DNA]</scope>
    <source>
        <strain evidence="2 3">NSJ-45</strain>
    </source>
</reference>